<proteinExistence type="predicted"/>
<evidence type="ECO:0000313" key="2">
    <source>
        <dbReference type="Proteomes" id="UP001218188"/>
    </source>
</evidence>
<accession>A0AAD6S9A4</accession>
<dbReference type="AlphaFoldDB" id="A0AAD6S9A4"/>
<dbReference type="EMBL" id="JARJCM010000191">
    <property type="protein sequence ID" value="KAJ7023265.1"/>
    <property type="molecule type" value="Genomic_DNA"/>
</dbReference>
<gene>
    <name evidence="1" type="ORF">C8F04DRAFT_189923</name>
</gene>
<keyword evidence="2" id="KW-1185">Reference proteome</keyword>
<evidence type="ECO:0008006" key="3">
    <source>
        <dbReference type="Google" id="ProtNLM"/>
    </source>
</evidence>
<comment type="caution">
    <text evidence="1">The sequence shown here is derived from an EMBL/GenBank/DDBJ whole genome shotgun (WGS) entry which is preliminary data.</text>
</comment>
<name>A0AAD6S9A4_9AGAR</name>
<sequence>MSLIDVPQELVDNIVTMVGDFRSLKACSLAARIFRHRSQRILLQSMTLSASPRGPRVQNFSAARTFLEDSPHVAQCVLHLKLFLRHPGDFGDLQEVLGRLANVVSCSIEGWRPFKWNHLPPGLSKAILSFLSGQSVQRLYMECIISLPGIIVIHSAASLSFYDVQIAQHTEEPLPLDSPVLHSLILRGRCGSIYSYLTGQALGVHLSGLRRLSINPQHTPTETISLITAVAGNLEHIHFACSGLRLEADFLALPALPTLRSVSGFTHYTSQWISGLAETIISILTSGSSPYLKEVLLTFPSLPELPIAPALALDAAICTHPANPSIRWRMKVPGAEGIPLAFADDLRWCLPSAQARGRVSLEKYVDESKYGWPFCRL</sequence>
<protein>
    <recommendedName>
        <fullName evidence="3">F-box domain-containing protein</fullName>
    </recommendedName>
</protein>
<reference evidence="1" key="1">
    <citation type="submission" date="2023-03" db="EMBL/GenBank/DDBJ databases">
        <title>Massive genome expansion in bonnet fungi (Mycena s.s.) driven by repeated elements and novel gene families across ecological guilds.</title>
        <authorList>
            <consortium name="Lawrence Berkeley National Laboratory"/>
            <person name="Harder C.B."/>
            <person name="Miyauchi S."/>
            <person name="Viragh M."/>
            <person name="Kuo A."/>
            <person name="Thoen E."/>
            <person name="Andreopoulos B."/>
            <person name="Lu D."/>
            <person name="Skrede I."/>
            <person name="Drula E."/>
            <person name="Henrissat B."/>
            <person name="Morin E."/>
            <person name="Kohler A."/>
            <person name="Barry K."/>
            <person name="LaButti K."/>
            <person name="Morin E."/>
            <person name="Salamov A."/>
            <person name="Lipzen A."/>
            <person name="Mereny Z."/>
            <person name="Hegedus B."/>
            <person name="Baldrian P."/>
            <person name="Stursova M."/>
            <person name="Weitz H."/>
            <person name="Taylor A."/>
            <person name="Grigoriev I.V."/>
            <person name="Nagy L.G."/>
            <person name="Martin F."/>
            <person name="Kauserud H."/>
        </authorList>
    </citation>
    <scope>NUCLEOTIDE SEQUENCE</scope>
    <source>
        <strain evidence="1">CBHHK200</strain>
    </source>
</reference>
<evidence type="ECO:0000313" key="1">
    <source>
        <dbReference type="EMBL" id="KAJ7023265.1"/>
    </source>
</evidence>
<dbReference type="Proteomes" id="UP001218188">
    <property type="component" value="Unassembled WGS sequence"/>
</dbReference>
<organism evidence="1 2">
    <name type="scientific">Mycena alexandri</name>
    <dbReference type="NCBI Taxonomy" id="1745969"/>
    <lineage>
        <taxon>Eukaryota</taxon>
        <taxon>Fungi</taxon>
        <taxon>Dikarya</taxon>
        <taxon>Basidiomycota</taxon>
        <taxon>Agaricomycotina</taxon>
        <taxon>Agaricomycetes</taxon>
        <taxon>Agaricomycetidae</taxon>
        <taxon>Agaricales</taxon>
        <taxon>Marasmiineae</taxon>
        <taxon>Mycenaceae</taxon>
        <taxon>Mycena</taxon>
    </lineage>
</organism>